<dbReference type="AlphaFoldDB" id="A0AAV7JT90"/>
<reference evidence="3 4" key="1">
    <citation type="journal article" date="2023" name="BMC Biol.">
        <title>The compact genome of the sponge Oopsacas minuta (Hexactinellida) is lacking key metazoan core genes.</title>
        <authorList>
            <person name="Santini S."/>
            <person name="Schenkelaars Q."/>
            <person name="Jourda C."/>
            <person name="Duchesne M."/>
            <person name="Belahbib H."/>
            <person name="Rocher C."/>
            <person name="Selva M."/>
            <person name="Riesgo A."/>
            <person name="Vervoort M."/>
            <person name="Leys S.P."/>
            <person name="Kodjabachian L."/>
            <person name="Le Bivic A."/>
            <person name="Borchiellini C."/>
            <person name="Claverie J.M."/>
            <person name="Renard E."/>
        </authorList>
    </citation>
    <scope>NUCLEOTIDE SEQUENCE [LARGE SCALE GENOMIC DNA]</scope>
    <source>
        <strain evidence="3">SPO-2</strain>
    </source>
</reference>
<dbReference type="Proteomes" id="UP001165289">
    <property type="component" value="Unassembled WGS sequence"/>
</dbReference>
<evidence type="ECO:0000256" key="1">
    <source>
        <dbReference type="SAM" id="Coils"/>
    </source>
</evidence>
<feature type="region of interest" description="Disordered" evidence="2">
    <location>
        <begin position="70"/>
        <end position="92"/>
    </location>
</feature>
<proteinExistence type="predicted"/>
<feature type="coiled-coil region" evidence="1">
    <location>
        <begin position="24"/>
        <end position="58"/>
    </location>
</feature>
<evidence type="ECO:0000313" key="3">
    <source>
        <dbReference type="EMBL" id="KAI6652109.1"/>
    </source>
</evidence>
<dbReference type="EMBL" id="JAKMXF010000300">
    <property type="protein sequence ID" value="KAI6652109.1"/>
    <property type="molecule type" value="Genomic_DNA"/>
</dbReference>
<keyword evidence="1" id="KW-0175">Coiled coil</keyword>
<accession>A0AAV7JT90</accession>
<evidence type="ECO:0000313" key="4">
    <source>
        <dbReference type="Proteomes" id="UP001165289"/>
    </source>
</evidence>
<feature type="region of interest" description="Disordered" evidence="2">
    <location>
        <begin position="295"/>
        <end position="334"/>
    </location>
</feature>
<evidence type="ECO:0000256" key="2">
    <source>
        <dbReference type="SAM" id="MobiDB-lite"/>
    </source>
</evidence>
<sequence length="334" mass="38253">MTEFYDGPGVHAPGHYKGADTQNTRRMEIENKNLSQEIESLKSQHLHLREDLKRANTDLLHYKDRTQGLQKQVSGLKSGKYKPDQVPEFKTPNPNQQIIKALIKENEELKKRIELLKEIKDKVKTNASSMDQSDLYDALTYLEEENKNLRSQLNLGGETSEHSIIGKESENIEIAKLKEKLQISLNWSRDLSDHNATLKKELDKALVGNINIDPTKRIVDKDPMVCISRTPEIPASPYSYQQMPTSRPPARMVDPINFKQYPGPYVEHSPITPNWQDSYPYTESIYQQMHTQTPPTEVIMPQPPLQGASALHQKEHQRTGQPPYNSQGPYLGYK</sequence>
<feature type="region of interest" description="Disordered" evidence="2">
    <location>
        <begin position="1"/>
        <end position="24"/>
    </location>
</feature>
<protein>
    <submittedName>
        <fullName evidence="3">Uncharacterized protein</fullName>
    </submittedName>
</protein>
<organism evidence="3 4">
    <name type="scientific">Oopsacas minuta</name>
    <dbReference type="NCBI Taxonomy" id="111878"/>
    <lineage>
        <taxon>Eukaryota</taxon>
        <taxon>Metazoa</taxon>
        <taxon>Porifera</taxon>
        <taxon>Hexactinellida</taxon>
        <taxon>Hexasterophora</taxon>
        <taxon>Lyssacinosida</taxon>
        <taxon>Leucopsacidae</taxon>
        <taxon>Oopsacas</taxon>
    </lineage>
</organism>
<keyword evidence="4" id="KW-1185">Reference proteome</keyword>
<name>A0AAV7JT90_9METZ</name>
<gene>
    <name evidence="3" type="ORF">LOD99_4654</name>
</gene>
<feature type="compositionally biased region" description="Polar residues" evidence="2">
    <location>
        <begin position="319"/>
        <end position="328"/>
    </location>
</feature>
<comment type="caution">
    <text evidence="3">The sequence shown here is derived from an EMBL/GenBank/DDBJ whole genome shotgun (WGS) entry which is preliminary data.</text>
</comment>
<feature type="coiled-coil region" evidence="1">
    <location>
        <begin position="99"/>
        <end position="126"/>
    </location>
</feature>